<dbReference type="OrthoDB" id="10308126at2759"/>
<dbReference type="HOGENOM" id="CLU_3002020_0_0_1"/>
<gene>
    <name evidence="1" type="ORF">K443DRAFT_105107</name>
</gene>
<keyword evidence="2" id="KW-1185">Reference proteome</keyword>
<evidence type="ECO:0000313" key="2">
    <source>
        <dbReference type="Proteomes" id="UP000054477"/>
    </source>
</evidence>
<dbReference type="EMBL" id="KN838684">
    <property type="protein sequence ID" value="KIJ97769.1"/>
    <property type="molecule type" value="Genomic_DNA"/>
</dbReference>
<name>A0A0C9WM32_9AGAR</name>
<reference evidence="2" key="2">
    <citation type="submission" date="2015-01" db="EMBL/GenBank/DDBJ databases">
        <title>Evolutionary Origins and Diversification of the Mycorrhizal Mutualists.</title>
        <authorList>
            <consortium name="DOE Joint Genome Institute"/>
            <consortium name="Mycorrhizal Genomics Consortium"/>
            <person name="Kohler A."/>
            <person name="Kuo A."/>
            <person name="Nagy L.G."/>
            <person name="Floudas D."/>
            <person name="Copeland A."/>
            <person name="Barry K.W."/>
            <person name="Cichocki N."/>
            <person name="Veneault-Fourrey C."/>
            <person name="LaButti K."/>
            <person name="Lindquist E.A."/>
            <person name="Lipzen A."/>
            <person name="Lundell T."/>
            <person name="Morin E."/>
            <person name="Murat C."/>
            <person name="Riley R."/>
            <person name="Ohm R."/>
            <person name="Sun H."/>
            <person name="Tunlid A."/>
            <person name="Henrissat B."/>
            <person name="Grigoriev I.V."/>
            <person name="Hibbett D.S."/>
            <person name="Martin F."/>
        </authorList>
    </citation>
    <scope>NUCLEOTIDE SEQUENCE [LARGE SCALE GENOMIC DNA]</scope>
    <source>
        <strain evidence="2">LaAM-08-1</strain>
    </source>
</reference>
<dbReference type="Proteomes" id="UP000054477">
    <property type="component" value="Unassembled WGS sequence"/>
</dbReference>
<feature type="non-terminal residue" evidence="1">
    <location>
        <position position="1"/>
    </location>
</feature>
<organism evidence="1 2">
    <name type="scientific">Laccaria amethystina LaAM-08-1</name>
    <dbReference type="NCBI Taxonomy" id="1095629"/>
    <lineage>
        <taxon>Eukaryota</taxon>
        <taxon>Fungi</taxon>
        <taxon>Dikarya</taxon>
        <taxon>Basidiomycota</taxon>
        <taxon>Agaricomycotina</taxon>
        <taxon>Agaricomycetes</taxon>
        <taxon>Agaricomycetidae</taxon>
        <taxon>Agaricales</taxon>
        <taxon>Agaricineae</taxon>
        <taxon>Hydnangiaceae</taxon>
        <taxon>Laccaria</taxon>
    </lineage>
</organism>
<dbReference type="AlphaFoldDB" id="A0A0C9WM32"/>
<sequence>YWKWPIPAPLSPRTKPGTAGCELWGNQRLNDEPLLLALVYRKERRSDFRFVYVSYYV</sequence>
<protein>
    <submittedName>
        <fullName evidence="1">Uncharacterized protein</fullName>
    </submittedName>
</protein>
<accession>A0A0C9WM32</accession>
<evidence type="ECO:0000313" key="1">
    <source>
        <dbReference type="EMBL" id="KIJ97769.1"/>
    </source>
</evidence>
<reference evidence="1 2" key="1">
    <citation type="submission" date="2014-04" db="EMBL/GenBank/DDBJ databases">
        <authorList>
            <consortium name="DOE Joint Genome Institute"/>
            <person name="Kuo A."/>
            <person name="Kohler A."/>
            <person name="Nagy L.G."/>
            <person name="Floudas D."/>
            <person name="Copeland A."/>
            <person name="Barry K.W."/>
            <person name="Cichocki N."/>
            <person name="Veneault-Fourrey C."/>
            <person name="LaButti K."/>
            <person name="Lindquist E.A."/>
            <person name="Lipzen A."/>
            <person name="Lundell T."/>
            <person name="Morin E."/>
            <person name="Murat C."/>
            <person name="Sun H."/>
            <person name="Tunlid A."/>
            <person name="Henrissat B."/>
            <person name="Grigoriev I.V."/>
            <person name="Hibbett D.S."/>
            <person name="Martin F."/>
            <person name="Nordberg H.P."/>
            <person name="Cantor M.N."/>
            <person name="Hua S.X."/>
        </authorList>
    </citation>
    <scope>NUCLEOTIDE SEQUENCE [LARGE SCALE GENOMIC DNA]</scope>
    <source>
        <strain evidence="1 2">LaAM-08-1</strain>
    </source>
</reference>
<proteinExistence type="predicted"/>